<dbReference type="InterPro" id="IPR008893">
    <property type="entry name" value="WGR_domain"/>
</dbReference>
<reference evidence="5 7" key="2">
    <citation type="submission" date="2017-06" db="EMBL/GenBank/DDBJ databases">
        <title>A draft genome sequence of Komagataeibacter nataicola LMG 1536.</title>
        <authorList>
            <person name="Skraban J."/>
            <person name="Cleenwerck I."/>
            <person name="Vandamme P."/>
            <person name="Trcek J."/>
        </authorList>
    </citation>
    <scope>NUCLEOTIDE SEQUENCE [LARGE SCALE GENOMIC DNA]</scope>
    <source>
        <strain evidence="5 7">LMG 1536</strain>
    </source>
</reference>
<proteinExistence type="predicted"/>
<dbReference type="KEGG" id="kna:B0W47_17340"/>
<dbReference type="Pfam" id="PF05406">
    <property type="entry name" value="WGR"/>
    <property type="match status" value="1"/>
</dbReference>
<dbReference type="InterPro" id="IPR049809">
    <property type="entry name" value="YehF/YfeS-like_WGR"/>
</dbReference>
<protein>
    <submittedName>
        <fullName evidence="4">Molybdate metabolism regulator</fullName>
    </submittedName>
</protein>
<name>A0A9N7H3U6_9PROT</name>
<dbReference type="PROSITE" id="PS51977">
    <property type="entry name" value="WGR"/>
    <property type="match status" value="1"/>
</dbReference>
<dbReference type="RefSeq" id="WP_078528558.1">
    <property type="nucleotide sequence ID" value="NZ_CP019878.1"/>
</dbReference>
<dbReference type="Proteomes" id="UP000247512">
    <property type="component" value="Unassembled WGS sequence"/>
</dbReference>
<organism evidence="4 6">
    <name type="scientific">Komagataeibacter nataicola</name>
    <dbReference type="NCBI Taxonomy" id="265960"/>
    <lineage>
        <taxon>Bacteria</taxon>
        <taxon>Pseudomonadati</taxon>
        <taxon>Pseudomonadota</taxon>
        <taxon>Alphaproteobacteria</taxon>
        <taxon>Acetobacterales</taxon>
        <taxon>Acetobacteraceae</taxon>
        <taxon>Komagataeibacter</taxon>
    </lineage>
</organism>
<evidence type="ECO:0000259" key="2">
    <source>
        <dbReference type="PROSITE" id="PS51977"/>
    </source>
</evidence>
<evidence type="ECO:0000313" key="5">
    <source>
        <dbReference type="EMBL" id="PYD65094.1"/>
    </source>
</evidence>
<feature type="domain" description="WGR" evidence="2">
    <location>
        <begin position="15"/>
        <end position="98"/>
    </location>
</feature>
<evidence type="ECO:0000313" key="6">
    <source>
        <dbReference type="Proteomes" id="UP000189683"/>
    </source>
</evidence>
<dbReference type="AlphaFoldDB" id="A0A9N7H3U6"/>
<dbReference type="EMBL" id="CP019878">
    <property type="protein sequence ID" value="AQU89328.1"/>
    <property type="molecule type" value="Genomic_DNA"/>
</dbReference>
<evidence type="ECO:0000256" key="1">
    <source>
        <dbReference type="SAM" id="MobiDB-lite"/>
    </source>
</evidence>
<dbReference type="InterPro" id="IPR036930">
    <property type="entry name" value="WGR_dom_sf"/>
</dbReference>
<dbReference type="EMBL" id="NIRT01000044">
    <property type="protein sequence ID" value="PYD65094.1"/>
    <property type="molecule type" value="Genomic_DNA"/>
</dbReference>
<gene>
    <name evidence="3" type="ORF">B0W47_17180</name>
    <name evidence="4" type="ORF">B0W47_17340</name>
    <name evidence="5" type="ORF">CDI09_15575</name>
</gene>
<dbReference type="Proteomes" id="UP000189683">
    <property type="component" value="Plasmid pKNA03"/>
</dbReference>
<dbReference type="OrthoDB" id="5801306at2"/>
<sequence length="98" mass="10880">MPRPAPKAPVRPPCQLSLFPETAALVRVDPAANCWRFSHLSLQPDLFGGTALVRQWGRIGTAGRQVCERHHDAGPARDAHARQLRARRRRGDRDRAAG</sequence>
<feature type="region of interest" description="Disordered" evidence="1">
    <location>
        <begin position="69"/>
        <end position="98"/>
    </location>
</feature>
<evidence type="ECO:0000313" key="4">
    <source>
        <dbReference type="EMBL" id="AQU89328.1"/>
    </source>
</evidence>
<feature type="compositionally biased region" description="Basic and acidic residues" evidence="1">
    <location>
        <begin position="69"/>
        <end position="81"/>
    </location>
</feature>
<keyword evidence="4" id="KW-0614">Plasmid</keyword>
<accession>A0A9N7H3U6</accession>
<geneLocation type="plasmid" evidence="4">
    <name>pKNA03</name>
</geneLocation>
<dbReference type="KEGG" id="kna:B0W47_17180"/>
<evidence type="ECO:0000313" key="3">
    <source>
        <dbReference type="EMBL" id="AQU89304.1"/>
    </source>
</evidence>
<dbReference type="EMBL" id="CP019878">
    <property type="protein sequence ID" value="AQU89304.1"/>
    <property type="molecule type" value="Genomic_DNA"/>
</dbReference>
<dbReference type="CDD" id="cd07996">
    <property type="entry name" value="WGR_MMR_like"/>
    <property type="match status" value="1"/>
</dbReference>
<keyword evidence="7" id="KW-1185">Reference proteome</keyword>
<reference evidence="4 6" key="1">
    <citation type="submission" date="2017-02" db="EMBL/GenBank/DDBJ databases">
        <title>zhang.</title>
        <authorList>
            <person name="Zhang H."/>
        </authorList>
    </citation>
    <scope>NUCLEOTIDE SEQUENCE [LARGE SCALE GENOMIC DNA]</scope>
    <source>
        <strain evidence="4 6">RZS01</strain>
        <plasmid evidence="4">pKNA03</plasmid>
        <plasmid evidence="6">pkna03</plasmid>
    </source>
</reference>
<geneLocation type="plasmid" evidence="6">
    <name>pkna03</name>
</geneLocation>
<evidence type="ECO:0000313" key="7">
    <source>
        <dbReference type="Proteomes" id="UP000247512"/>
    </source>
</evidence>
<dbReference type="SUPFAM" id="SSF142921">
    <property type="entry name" value="WGR domain-like"/>
    <property type="match status" value="1"/>
</dbReference>